<reference evidence="10" key="3">
    <citation type="submission" date="2025-09" db="UniProtKB">
        <authorList>
            <consortium name="Ensembl"/>
        </authorList>
    </citation>
    <scope>IDENTIFICATION</scope>
</reference>
<dbReference type="OMA" id="VNPNMAD"/>
<evidence type="ECO:0000256" key="2">
    <source>
        <dbReference type="ARBA" id="ARBA00008444"/>
    </source>
</evidence>
<dbReference type="GO" id="GO:0045039">
    <property type="term" value="P:protein insertion into mitochondrial inner membrane"/>
    <property type="evidence" value="ECO:0000318"/>
    <property type="project" value="GO_Central"/>
</dbReference>
<keyword evidence="5 9" id="KW-1133">Transmembrane helix</keyword>
<evidence type="ECO:0000256" key="4">
    <source>
        <dbReference type="ARBA" id="ARBA00022792"/>
    </source>
</evidence>
<dbReference type="AlphaFoldDB" id="F6TDH1"/>
<reference evidence="10" key="2">
    <citation type="submission" date="2025-08" db="UniProtKB">
        <authorList>
            <consortium name="Ensembl"/>
        </authorList>
    </citation>
    <scope>IDENTIFICATION</scope>
</reference>
<dbReference type="Proteomes" id="UP000008144">
    <property type="component" value="Unassembled WGS sequence"/>
</dbReference>
<dbReference type="InterPro" id="IPR039175">
    <property type="entry name" value="TIM22"/>
</dbReference>
<keyword evidence="11" id="KW-1185">Reference proteome</keyword>
<comment type="subunit">
    <text evidence="9">Component of the TIM22 complex.</text>
</comment>
<comment type="similarity">
    <text evidence="2 9">Belongs to the Tim17/Tim22/Tim23 family.</text>
</comment>
<dbReference type="RefSeq" id="XP_002121476.2">
    <property type="nucleotide sequence ID" value="XM_002121440.5"/>
</dbReference>
<dbReference type="KEGG" id="cin:100180734"/>
<evidence type="ECO:0000256" key="1">
    <source>
        <dbReference type="ARBA" id="ARBA00004448"/>
    </source>
</evidence>
<proteinExistence type="inferred from homology"/>
<dbReference type="GeneID" id="100180734"/>
<dbReference type="PANTHER" id="PTHR14110">
    <property type="entry name" value="MITOCHONDRIAL IMPORT INNER MEMBRANE TRANSLOCASE SUBUNIT TIM22"/>
    <property type="match status" value="1"/>
</dbReference>
<protein>
    <recommendedName>
        <fullName evidence="9">Mitochondrial import inner membrane translocase subunit TIM22</fullName>
    </recommendedName>
</protein>
<evidence type="ECO:0000256" key="3">
    <source>
        <dbReference type="ARBA" id="ARBA00022692"/>
    </source>
</evidence>
<organism evidence="10 11">
    <name type="scientific">Ciona intestinalis</name>
    <name type="common">Transparent sea squirt</name>
    <name type="synonym">Ascidia intestinalis</name>
    <dbReference type="NCBI Taxonomy" id="7719"/>
    <lineage>
        <taxon>Eukaryota</taxon>
        <taxon>Metazoa</taxon>
        <taxon>Chordata</taxon>
        <taxon>Tunicata</taxon>
        <taxon>Ascidiacea</taxon>
        <taxon>Phlebobranchia</taxon>
        <taxon>Cionidae</taxon>
        <taxon>Ciona</taxon>
    </lineage>
</organism>
<dbReference type="GO" id="GO:0008320">
    <property type="term" value="F:protein transmembrane transporter activity"/>
    <property type="evidence" value="ECO:0000318"/>
    <property type="project" value="GO_Central"/>
</dbReference>
<dbReference type="HOGENOM" id="CLU_091077_0_0_1"/>
<feature type="transmembrane region" description="Helical" evidence="9">
    <location>
        <begin position="171"/>
        <end position="191"/>
    </location>
</feature>
<dbReference type="STRING" id="7719.ENSCINP00000001694"/>
<dbReference type="Ensembl" id="ENSCINT00000001694.3">
    <property type="protein sequence ID" value="ENSCINP00000001694.3"/>
    <property type="gene ID" value="ENSCING00000000937.3"/>
</dbReference>
<comment type="function">
    <text evidence="8 9">Essential core component of the TIM22 complex, a complex that mediates the import and insertion of multi-pass transmembrane proteins into the mitochondrial inner membrane. In the TIM22 complex, it constitutes the voltage-activated and signal-gated channel. Forms a twin-pore translocase that uses the membrane potential as external driving force in 2 voltage-dependent steps.</text>
</comment>
<dbReference type="GO" id="GO:0042721">
    <property type="term" value="C:TIM22 mitochondrial import inner membrane insertion complex"/>
    <property type="evidence" value="ECO:0000318"/>
    <property type="project" value="GO_Central"/>
</dbReference>
<name>F6TDH1_CIOIN</name>
<accession>F6TDH1</accession>
<comment type="subcellular location">
    <subcellularLocation>
        <location evidence="1 9">Mitochondrion inner membrane</location>
        <topology evidence="1 9">Multi-pass membrane protein</topology>
    </subcellularLocation>
</comment>
<keyword evidence="4 9" id="KW-0999">Mitochondrion inner membrane</keyword>
<evidence type="ECO:0000256" key="7">
    <source>
        <dbReference type="ARBA" id="ARBA00023136"/>
    </source>
</evidence>
<sequence length="193" mass="20786">MSTTPKLIDQNVANKEPYTFTTLKYSSVLKHLVGPDKTSTLQPGTYLGGLPTPVPSIYEIRIEKLMQSCLFKSALATVAGAGFGVVFALFTFGVESPSYTDPSKVPTIKETWREMKTRMGSTAKNFATIGAMFSMAHCCIETYRGEADLKNSAYSGFVTGGILGLRGGIKAGFLGGAGFAAFSTAIDYYFLHR</sequence>
<evidence type="ECO:0000256" key="8">
    <source>
        <dbReference type="ARBA" id="ARBA00024713"/>
    </source>
</evidence>
<dbReference type="GeneTree" id="ENSGT00390000016067"/>
<dbReference type="PANTHER" id="PTHR14110:SF0">
    <property type="entry name" value="MITOCHONDRIAL IMPORT INNER MEMBRANE TRANSLOCASE SUBUNIT TIM22"/>
    <property type="match status" value="1"/>
</dbReference>
<evidence type="ECO:0000313" key="11">
    <source>
        <dbReference type="Proteomes" id="UP000008144"/>
    </source>
</evidence>
<gene>
    <name evidence="10" type="primary">LOC100180734</name>
</gene>
<evidence type="ECO:0000256" key="5">
    <source>
        <dbReference type="ARBA" id="ARBA00022989"/>
    </source>
</evidence>
<evidence type="ECO:0000313" key="10">
    <source>
        <dbReference type="Ensembl" id="ENSCINP00000001694.3"/>
    </source>
</evidence>
<keyword evidence="6 9" id="KW-0496">Mitochondrion</keyword>
<dbReference type="GO" id="GO:0030943">
    <property type="term" value="F:mitochondrion targeting sequence binding"/>
    <property type="evidence" value="ECO:0000318"/>
    <property type="project" value="GO_Central"/>
</dbReference>
<evidence type="ECO:0000256" key="9">
    <source>
        <dbReference type="RuleBase" id="RU367038"/>
    </source>
</evidence>
<feature type="transmembrane region" description="Helical" evidence="9">
    <location>
        <begin position="74"/>
        <end position="94"/>
    </location>
</feature>
<keyword evidence="7 9" id="KW-0472">Membrane</keyword>
<keyword evidence="3 9" id="KW-0812">Transmembrane</keyword>
<dbReference type="InParanoid" id="F6TDH1"/>
<dbReference type="Pfam" id="PF02466">
    <property type="entry name" value="Tim17"/>
    <property type="match status" value="1"/>
</dbReference>
<keyword evidence="9" id="KW-0811">Translocation</keyword>
<reference evidence="11" key="1">
    <citation type="journal article" date="2002" name="Science">
        <title>The draft genome of Ciona intestinalis: insights into chordate and vertebrate origins.</title>
        <authorList>
            <person name="Dehal P."/>
            <person name="Satou Y."/>
            <person name="Campbell R.K."/>
            <person name="Chapman J."/>
            <person name="Degnan B."/>
            <person name="De Tomaso A."/>
            <person name="Davidson B."/>
            <person name="Di Gregorio A."/>
            <person name="Gelpke M."/>
            <person name="Goodstein D.M."/>
            <person name="Harafuji N."/>
            <person name="Hastings K.E."/>
            <person name="Ho I."/>
            <person name="Hotta K."/>
            <person name="Huang W."/>
            <person name="Kawashima T."/>
            <person name="Lemaire P."/>
            <person name="Martinez D."/>
            <person name="Meinertzhagen I.A."/>
            <person name="Necula S."/>
            <person name="Nonaka M."/>
            <person name="Putnam N."/>
            <person name="Rash S."/>
            <person name="Saiga H."/>
            <person name="Satake M."/>
            <person name="Terry A."/>
            <person name="Yamada L."/>
            <person name="Wang H.G."/>
            <person name="Awazu S."/>
            <person name="Azumi K."/>
            <person name="Boore J."/>
            <person name="Branno M."/>
            <person name="Chin-Bow S."/>
            <person name="DeSantis R."/>
            <person name="Doyle S."/>
            <person name="Francino P."/>
            <person name="Keys D.N."/>
            <person name="Haga S."/>
            <person name="Hayashi H."/>
            <person name="Hino K."/>
            <person name="Imai K.S."/>
            <person name="Inaba K."/>
            <person name="Kano S."/>
            <person name="Kobayashi K."/>
            <person name="Kobayashi M."/>
            <person name="Lee B.I."/>
            <person name="Makabe K.W."/>
            <person name="Manohar C."/>
            <person name="Matassi G."/>
            <person name="Medina M."/>
            <person name="Mochizuki Y."/>
            <person name="Mount S."/>
            <person name="Morishita T."/>
            <person name="Miura S."/>
            <person name="Nakayama A."/>
            <person name="Nishizaka S."/>
            <person name="Nomoto H."/>
            <person name="Ohta F."/>
            <person name="Oishi K."/>
            <person name="Rigoutsos I."/>
            <person name="Sano M."/>
            <person name="Sasaki A."/>
            <person name="Sasakura Y."/>
            <person name="Shoguchi E."/>
            <person name="Shin-i T."/>
            <person name="Spagnuolo A."/>
            <person name="Stainier D."/>
            <person name="Suzuki M.M."/>
            <person name="Tassy O."/>
            <person name="Takatori N."/>
            <person name="Tokuoka M."/>
            <person name="Yagi K."/>
            <person name="Yoshizaki F."/>
            <person name="Wada S."/>
            <person name="Zhang C."/>
            <person name="Hyatt P.D."/>
            <person name="Larimer F."/>
            <person name="Detter C."/>
            <person name="Doggett N."/>
            <person name="Glavina T."/>
            <person name="Hawkins T."/>
            <person name="Richardson P."/>
            <person name="Lucas S."/>
            <person name="Kohara Y."/>
            <person name="Levine M."/>
            <person name="Satoh N."/>
            <person name="Rokhsar D.S."/>
        </authorList>
    </citation>
    <scope>NUCLEOTIDE SEQUENCE [LARGE SCALE GENOMIC DNA]</scope>
</reference>
<keyword evidence="9" id="KW-0653">Protein transport</keyword>
<keyword evidence="9" id="KW-0813">Transport</keyword>
<dbReference type="FunCoup" id="F6TDH1">
    <property type="interactions" value="542"/>
</dbReference>
<accession>A0A1W2W1J8</accession>
<dbReference type="OrthoDB" id="75343at2759"/>
<evidence type="ECO:0000256" key="6">
    <source>
        <dbReference type="ARBA" id="ARBA00023128"/>
    </source>
</evidence>